<dbReference type="AlphaFoldDB" id="A0A941DBY8"/>
<name>A0A941DBY8_9BURK</name>
<protein>
    <recommendedName>
        <fullName evidence="4">Yip1 domain-containing protein</fullName>
    </recommendedName>
</protein>
<keyword evidence="1" id="KW-0472">Membrane</keyword>
<keyword evidence="3" id="KW-1185">Reference proteome</keyword>
<proteinExistence type="predicted"/>
<keyword evidence="1" id="KW-1133">Transmembrane helix</keyword>
<organism evidence="2 3">
    <name type="scientific">Undibacterium baiyunense</name>
    <dbReference type="NCBI Taxonomy" id="2828731"/>
    <lineage>
        <taxon>Bacteria</taxon>
        <taxon>Pseudomonadati</taxon>
        <taxon>Pseudomonadota</taxon>
        <taxon>Betaproteobacteria</taxon>
        <taxon>Burkholderiales</taxon>
        <taxon>Oxalobacteraceae</taxon>
        <taxon>Undibacterium</taxon>
    </lineage>
</organism>
<feature type="transmembrane region" description="Helical" evidence="1">
    <location>
        <begin position="201"/>
        <end position="224"/>
    </location>
</feature>
<evidence type="ECO:0000313" key="2">
    <source>
        <dbReference type="EMBL" id="MBR7745889.1"/>
    </source>
</evidence>
<evidence type="ECO:0000256" key="1">
    <source>
        <dbReference type="SAM" id="Phobius"/>
    </source>
</evidence>
<sequence>MLRIRRLTQLLLALCACAFISALISLGLYRLFAVKAVNQISPEMLAEISNIQDINVIKSFFLPFVTLATELRDSADRLAGWGLSFVIIWASLIGLVAIALYRQIISTQQVEINPQSENTIDRALAGKIELWKIFWGCYVILLLAVQIIASRLIAAFSELISMHGLAGLILIPIGLAIPITLHLLAALLVWKSATNTSHRFWTYLARTVVVAITVLPSIKGIYIVQRLLP</sequence>
<dbReference type="EMBL" id="JAGSPM010000002">
    <property type="protein sequence ID" value="MBR7745889.1"/>
    <property type="molecule type" value="Genomic_DNA"/>
</dbReference>
<evidence type="ECO:0008006" key="4">
    <source>
        <dbReference type="Google" id="ProtNLM"/>
    </source>
</evidence>
<gene>
    <name evidence="2" type="ORF">KDM92_04800</name>
</gene>
<feature type="transmembrane region" description="Helical" evidence="1">
    <location>
        <begin position="133"/>
        <end position="153"/>
    </location>
</feature>
<evidence type="ECO:0000313" key="3">
    <source>
        <dbReference type="Proteomes" id="UP000680158"/>
    </source>
</evidence>
<reference evidence="2 3" key="1">
    <citation type="submission" date="2021-04" db="EMBL/GenBank/DDBJ databases">
        <title>novel species isolated from subtropical streams in China.</title>
        <authorList>
            <person name="Lu H."/>
        </authorList>
    </citation>
    <scope>NUCLEOTIDE SEQUENCE [LARGE SCALE GENOMIC DNA]</scope>
    <source>
        <strain evidence="2 3">BYS107W</strain>
    </source>
</reference>
<keyword evidence="1" id="KW-0812">Transmembrane</keyword>
<dbReference type="RefSeq" id="WP_212683246.1">
    <property type="nucleotide sequence ID" value="NZ_JAGSPM010000002.1"/>
</dbReference>
<comment type="caution">
    <text evidence="2">The sequence shown here is derived from an EMBL/GenBank/DDBJ whole genome shotgun (WGS) entry which is preliminary data.</text>
</comment>
<feature type="transmembrane region" description="Helical" evidence="1">
    <location>
        <begin position="165"/>
        <end position="189"/>
    </location>
</feature>
<dbReference type="PROSITE" id="PS51257">
    <property type="entry name" value="PROKAR_LIPOPROTEIN"/>
    <property type="match status" value="1"/>
</dbReference>
<accession>A0A941DBY8</accession>
<dbReference type="Proteomes" id="UP000680158">
    <property type="component" value="Unassembled WGS sequence"/>
</dbReference>
<feature type="transmembrane region" description="Helical" evidence="1">
    <location>
        <begin position="78"/>
        <end position="101"/>
    </location>
</feature>